<dbReference type="Gene3D" id="3.90.79.10">
    <property type="entry name" value="Nucleoside Triphosphate Pyrophosphohydrolase"/>
    <property type="match status" value="1"/>
</dbReference>
<protein>
    <recommendedName>
        <fullName evidence="2">Nudix hydrolase domain-containing protein</fullName>
    </recommendedName>
</protein>
<comment type="caution">
    <text evidence="3">The sequence shown here is derived from an EMBL/GenBank/DDBJ whole genome shotgun (WGS) entry which is preliminary data.</text>
</comment>
<evidence type="ECO:0000259" key="2">
    <source>
        <dbReference type="PROSITE" id="PS51462"/>
    </source>
</evidence>
<evidence type="ECO:0000313" key="3">
    <source>
        <dbReference type="EMBL" id="KAJ4501202.1"/>
    </source>
</evidence>
<dbReference type="InterPro" id="IPR045121">
    <property type="entry name" value="CoAse"/>
</dbReference>
<reference evidence="3" key="1">
    <citation type="submission" date="2022-08" db="EMBL/GenBank/DDBJ databases">
        <title>A Global Phylogenomic Analysis of the Shiitake Genus Lentinula.</title>
        <authorList>
            <consortium name="DOE Joint Genome Institute"/>
            <person name="Sierra-Patev S."/>
            <person name="Min B."/>
            <person name="Naranjo-Ortiz M."/>
            <person name="Looney B."/>
            <person name="Konkel Z."/>
            <person name="Slot J.C."/>
            <person name="Sakamoto Y."/>
            <person name="Steenwyk J.L."/>
            <person name="Rokas A."/>
            <person name="Carro J."/>
            <person name="Camarero S."/>
            <person name="Ferreira P."/>
            <person name="Molpeceres G."/>
            <person name="Ruiz-Duenas F.J."/>
            <person name="Serrano A."/>
            <person name="Henrissat B."/>
            <person name="Drula E."/>
            <person name="Hughes K.W."/>
            <person name="Mata J.L."/>
            <person name="Ishikawa N.K."/>
            <person name="Vargas-Isla R."/>
            <person name="Ushijima S."/>
            <person name="Smith C.A."/>
            <person name="Ahrendt S."/>
            <person name="Andreopoulos W."/>
            <person name="He G."/>
            <person name="Labutti K."/>
            <person name="Lipzen A."/>
            <person name="Ng V."/>
            <person name="Riley R."/>
            <person name="Sandor L."/>
            <person name="Barry K."/>
            <person name="Martinez A.T."/>
            <person name="Xiao Y."/>
            <person name="Gibbons J.G."/>
            <person name="Terashima K."/>
            <person name="Grigoriev I.V."/>
            <person name="Hibbett D.S."/>
        </authorList>
    </citation>
    <scope>NUCLEOTIDE SEQUENCE</scope>
    <source>
        <strain evidence="3">RHP3577 ss4</strain>
    </source>
</reference>
<name>A0ABQ8VXT9_9AGAR</name>
<evidence type="ECO:0000256" key="1">
    <source>
        <dbReference type="SAM" id="MobiDB-lite"/>
    </source>
</evidence>
<sequence length="364" mass="40352">MSMGTTTPSISLAADVDTIPGIDEATRVALRRLRGRGFDETNLSLHRQQLAAVLVLLYSDSTGSIQVLLTTRSKSLRSHPGQTALPGGRIDEEDREPKVLWGAFREAYEEVGLPFPSSLIIDSDNDIPHIPNIHILCTLSPHISQWGIIVVPVVAYLSGPVSSSASSPPSHTYTLTPTLTLQANPTEVDRIFTHPLESILDPFSPQSTLSSRDLAEKGSEDWPYDEELYNYTDRLYPQLGPNHNNNNDTTDNIPSSIYRMHRFRSVASPIKGLTAEILVCSLSQVFPSHSNLFVRRFVSYHHLSPSSLPSSFHLYPFINLSLHPFVLYRFLASSIPFYPSSSAQPTSPMPVLPPRRLSNTLLGR</sequence>
<dbReference type="CDD" id="cd03426">
    <property type="entry name" value="NUDIX_CoAse_Nudt7"/>
    <property type="match status" value="1"/>
</dbReference>
<dbReference type="Proteomes" id="UP001150217">
    <property type="component" value="Unassembled WGS sequence"/>
</dbReference>
<keyword evidence="4" id="KW-1185">Reference proteome</keyword>
<accession>A0ABQ8VXT9</accession>
<dbReference type="InterPro" id="IPR015797">
    <property type="entry name" value="NUDIX_hydrolase-like_dom_sf"/>
</dbReference>
<dbReference type="PANTHER" id="PTHR12992:SF45">
    <property type="entry name" value="NUDIX HYDROLASE DOMAIN-CONTAINING PROTEIN"/>
    <property type="match status" value="1"/>
</dbReference>
<dbReference type="PANTHER" id="PTHR12992">
    <property type="entry name" value="NUDIX HYDROLASE"/>
    <property type="match status" value="1"/>
</dbReference>
<proteinExistence type="predicted"/>
<gene>
    <name evidence="3" type="ORF">C8R41DRAFT_913195</name>
</gene>
<evidence type="ECO:0000313" key="4">
    <source>
        <dbReference type="Proteomes" id="UP001150217"/>
    </source>
</evidence>
<dbReference type="InterPro" id="IPR000086">
    <property type="entry name" value="NUDIX_hydrolase_dom"/>
</dbReference>
<dbReference type="EMBL" id="JANVFT010000002">
    <property type="protein sequence ID" value="KAJ4501202.1"/>
    <property type="molecule type" value="Genomic_DNA"/>
</dbReference>
<dbReference type="Pfam" id="PF00293">
    <property type="entry name" value="NUDIX"/>
    <property type="match status" value="1"/>
</dbReference>
<dbReference type="SUPFAM" id="SSF55811">
    <property type="entry name" value="Nudix"/>
    <property type="match status" value="1"/>
</dbReference>
<feature type="domain" description="Nudix hydrolase" evidence="2">
    <location>
        <begin position="48"/>
        <end position="216"/>
    </location>
</feature>
<organism evidence="3 4">
    <name type="scientific">Lentinula lateritia</name>
    <dbReference type="NCBI Taxonomy" id="40482"/>
    <lineage>
        <taxon>Eukaryota</taxon>
        <taxon>Fungi</taxon>
        <taxon>Dikarya</taxon>
        <taxon>Basidiomycota</taxon>
        <taxon>Agaricomycotina</taxon>
        <taxon>Agaricomycetes</taxon>
        <taxon>Agaricomycetidae</taxon>
        <taxon>Agaricales</taxon>
        <taxon>Marasmiineae</taxon>
        <taxon>Omphalotaceae</taxon>
        <taxon>Lentinula</taxon>
    </lineage>
</organism>
<dbReference type="PROSITE" id="PS51462">
    <property type="entry name" value="NUDIX"/>
    <property type="match status" value="1"/>
</dbReference>
<feature type="region of interest" description="Disordered" evidence="1">
    <location>
        <begin position="341"/>
        <end position="364"/>
    </location>
</feature>